<dbReference type="Gene3D" id="3.30.950.30">
    <property type="entry name" value="Schlafen, AAA domain"/>
    <property type="match status" value="1"/>
</dbReference>
<evidence type="ECO:0000313" key="3">
    <source>
        <dbReference type="Proteomes" id="UP000194154"/>
    </source>
</evidence>
<dbReference type="OrthoDB" id="9768354at2"/>
<evidence type="ECO:0000259" key="1">
    <source>
        <dbReference type="Pfam" id="PF04326"/>
    </source>
</evidence>
<dbReference type="PANTHER" id="PTHR30595">
    <property type="entry name" value="GLPR-RELATED TRANSCRIPTIONAL REPRESSOR"/>
    <property type="match status" value="1"/>
</dbReference>
<keyword evidence="3" id="KW-1185">Reference proteome</keyword>
<dbReference type="InterPro" id="IPR038475">
    <property type="entry name" value="RecG_C_sf"/>
</dbReference>
<reference evidence="2 3" key="1">
    <citation type="journal article" date="2017" name="Int. J. Syst. Evol. Microbiol.">
        <title>Macrococcus canis sp. nov., a skin bacterium associated with infections in dogs.</title>
        <authorList>
            <person name="Gobeli Brawand S."/>
            <person name="Cotting K."/>
            <person name="Gomez-Sanz E."/>
            <person name="Collaud A."/>
            <person name="Thomann A."/>
            <person name="Brodard I."/>
            <person name="Rodriguez-Campos S."/>
            <person name="Strauss C."/>
            <person name="Perreten V."/>
        </authorList>
    </citation>
    <scope>NUCLEOTIDE SEQUENCE [LARGE SCALE GENOMIC DNA]</scope>
    <source>
        <strain evidence="2 3">KM45013</strain>
    </source>
</reference>
<evidence type="ECO:0000313" key="2">
    <source>
        <dbReference type="EMBL" id="ARQ06027.1"/>
    </source>
</evidence>
<dbReference type="InterPro" id="IPR036390">
    <property type="entry name" value="WH_DNA-bd_sf"/>
</dbReference>
<dbReference type="InterPro" id="IPR036388">
    <property type="entry name" value="WH-like_DNA-bd_sf"/>
</dbReference>
<dbReference type="InterPro" id="IPR038461">
    <property type="entry name" value="Schlafen_AlbA_2_dom_sf"/>
</dbReference>
<dbReference type="Pfam" id="PF13749">
    <property type="entry name" value="HATPase_c_4"/>
    <property type="match status" value="1"/>
</dbReference>
<gene>
    <name evidence="2" type="ORF">MCCS_03590</name>
</gene>
<dbReference type="AlphaFoldDB" id="A0A1W7A8T3"/>
<organism evidence="2 3">
    <name type="scientific">Macrococcoides canis</name>
    <dbReference type="NCBI Taxonomy" id="1855823"/>
    <lineage>
        <taxon>Bacteria</taxon>
        <taxon>Bacillati</taxon>
        <taxon>Bacillota</taxon>
        <taxon>Bacilli</taxon>
        <taxon>Bacillales</taxon>
        <taxon>Staphylococcaceae</taxon>
        <taxon>Macrococcoides</taxon>
    </lineage>
</organism>
<accession>A0A1W7A8T3</accession>
<dbReference type="KEGG" id="mcak:MCCS_03590"/>
<name>A0A1W7A8T3_9STAP</name>
<dbReference type="STRING" id="1855823.MCCS_03590"/>
<dbReference type="Proteomes" id="UP000194154">
    <property type="component" value="Chromosome"/>
</dbReference>
<dbReference type="SUPFAM" id="SSF46785">
    <property type="entry name" value="Winged helix' DNA-binding domain"/>
    <property type="match status" value="1"/>
</dbReference>
<dbReference type="PANTHER" id="PTHR30595:SF6">
    <property type="entry name" value="SCHLAFEN ALBA-2 DOMAIN-CONTAINING PROTEIN"/>
    <property type="match status" value="1"/>
</dbReference>
<feature type="domain" description="Schlafen AlbA-2" evidence="1">
    <location>
        <begin position="18"/>
        <end position="131"/>
    </location>
</feature>
<proteinExistence type="predicted"/>
<protein>
    <submittedName>
        <fullName evidence="2">Divergent AAA domain protein</fullName>
    </submittedName>
</protein>
<dbReference type="InterPro" id="IPR007421">
    <property type="entry name" value="Schlafen_AlbA_2_dom"/>
</dbReference>
<dbReference type="Gene3D" id="1.10.10.10">
    <property type="entry name" value="Winged helix-like DNA-binding domain superfamily/Winged helix DNA-binding domain"/>
    <property type="match status" value="2"/>
</dbReference>
<dbReference type="Gene3D" id="3.30.565.60">
    <property type="match status" value="1"/>
</dbReference>
<dbReference type="EMBL" id="CP021059">
    <property type="protein sequence ID" value="ARQ06027.1"/>
    <property type="molecule type" value="Genomic_DNA"/>
</dbReference>
<dbReference type="Pfam" id="PF04326">
    <property type="entry name" value="SLFN_AlbA_2"/>
    <property type="match status" value="1"/>
</dbReference>
<sequence length="558" mass="64307">MRWGGLILDILEIIKNGETNTVEFKSWKKSSNFKELIDLLVKEAVGFANTKGGIIFVGVEDNGDITGCENFETQNIIESIYDKTIPKLFTDIEVIKVEDKNILVITVEKSANKVSTSKGVSYKRLGKNTKPDYPVEYSSNRIDGFKEDYSSKIIEPSNKNDIDFYEVENLKRKLQARDKDSTLYNLDDISFLKDLELIEVVDEEIKLTVAGCLFVGTEQAISKFLPQSEIIVLTYKEGITEYYKRLDLKIPLLRSLDRIHHIFEDQNTIQNIQIGLFKLEVLDYPINVFQEALLNAMTHRDYENQSSIIIKFYPEEIHIENPGAFPEGVNSKNIISHQSTPRNKLIAETFQKLKYVQRSGQGVDIIFKDMLALGKSAPDYTLFSNSVQLILRSAMEDIEFLKFITKEEEKHSTFSVQEICILKYIKSNKKISLSEAAEVAQVSNQSVQVILNDLIQKKNIIQREHRNSYMFTHRVYAEFENQIEYIKDKEFDEQKGEVMILEYLSKNEFITRREVERLCGFSSTTSKRILKSLRDKEKIVLIGQSSSSKYKLKADLND</sequence>